<evidence type="ECO:0000256" key="9">
    <source>
        <dbReference type="SAM" id="SignalP"/>
    </source>
</evidence>
<dbReference type="InterPro" id="IPR011765">
    <property type="entry name" value="Pept_M16_N"/>
</dbReference>
<sequence length="950" mass="106970" precursor="true">MNIKKIGLTCLLAMCCTLSVSAHELVWYDGKWAHEGSDLTPDKKVTFGTLKNGVRYAIIPNKLPKGRVSLYLNMQVGSLMEEESEKGFAHFVEHMAFNGTKHFPAGSLIPFFQENGMSFGGDTNAHTSLAETVYKLNLAKVDDASVEKALFILRDFADGMLMEEHEVKDEIGVILSEKKTRESEESLAKDARRTHLYKGTKFEDNVIGTEQSIQSVTSSNLTHFYTTWYRPERAMVVVVGDIEVSKLAPMVEKTFHSFKNDTPPPVVHDFGEVKRPVFELFVQPREMDGVSFSLSIIHPRIFYKDTQERLRESFVQSMASYIFNQRLREIGLKHPHLWGKAQFYNSSKKGLLPSAGLSFISNSEHWEEALKSLIKESKSAQAFGFSVEELSQAKTVIGRNLDKAILNEANQKSSDIANGFVTIANSGAVYTSSQEDKKHYEQFLPTITLAEVNAAFNEAFAPENRTLVVSGKLKASHEQITQAWKSAQKQPFQAYEASVKKEFPYLSLPKEVTSLPKLEKKSLGKDAPTLYVAHYNDTLDIYMIPTKYEHNQVMARLIFGEDKPFGESVLPLRKIASTVLSGSGIGALSPTEVSKLFGGLGLSVSEGFDDANSVINGSATSKDFSPLMQTMWTQYVDPTPKESALIRFKQSLELGEHQKEKSVEGVDQAYSASYFHGDSKRYASMSLESLEQYRLEDIRTFVKNQRDFSRKATMIITGDFEPKSVLKEVVRYFGVHEKKAHKAYDTHLQSASFPSQSYHERIVEDKVDKSVVYRVFESPVENIEDRKRIATINILSAVLKDRLRKELREKSGVAYSPSASFKHSINPVDKGFGLLSMKVTTQTKNKQEALAKMDEIVADLLCSGVSEDEIERLKAPMLTSWKSGLRKSELWHNLLDRELRHELPFVQWHENYPKLLEQIHAKDVNEALAVILNTQKSAAYVITSKGVVNE</sequence>
<dbReference type="HOGENOM" id="CLU_008156_0_0_7"/>
<feature type="domain" description="Peptidase M16 C-terminal" evidence="11">
    <location>
        <begin position="215"/>
        <end position="395"/>
    </location>
</feature>
<dbReference type="InterPro" id="IPR001431">
    <property type="entry name" value="Pept_M16_Zn_BS"/>
</dbReference>
<dbReference type="SUPFAM" id="SSF63411">
    <property type="entry name" value="LuxS/MPP-like metallohydrolase"/>
    <property type="match status" value="4"/>
</dbReference>
<feature type="signal peptide" evidence="9">
    <location>
        <begin position="1"/>
        <end position="22"/>
    </location>
</feature>
<reference evidence="12 13" key="2">
    <citation type="journal article" date="2010" name="Stand. Genomic Sci.">
        <title>Complete genome sequence of Sulfurospirillum deleyianum type strain (5175).</title>
        <authorList>
            <person name="Sikorski J."/>
            <person name="Lapidus A."/>
            <person name="Copeland A."/>
            <person name="Glavina Del Rio T."/>
            <person name="Nolan M."/>
            <person name="Lucas S."/>
            <person name="Chen F."/>
            <person name="Tice H."/>
            <person name="Cheng J.F."/>
            <person name="Saunders E."/>
            <person name="Bruce D."/>
            <person name="Goodwin L."/>
            <person name="Pitluck S."/>
            <person name="Ovchinnikova G."/>
            <person name="Pati A."/>
            <person name="Ivanova N."/>
            <person name="Mavromatis K."/>
            <person name="Chen A."/>
            <person name="Palaniappan K."/>
            <person name="Chain P."/>
            <person name="Land M."/>
            <person name="Hauser L."/>
            <person name="Chang Y.J."/>
            <person name="Jeffries C.D."/>
            <person name="Brettin T."/>
            <person name="Detter J.C."/>
            <person name="Han C."/>
            <person name="Rohde M."/>
            <person name="Lang E."/>
            <person name="Spring S."/>
            <person name="Goker M."/>
            <person name="Bristow J."/>
            <person name="Eisen J.A."/>
            <person name="Markowitz V."/>
            <person name="Hugenholtz P."/>
            <person name="Kyrpides N.C."/>
            <person name="Klenk H.P."/>
        </authorList>
    </citation>
    <scope>NUCLEOTIDE SEQUENCE [LARGE SCALE GENOMIC DNA]</scope>
    <source>
        <strain evidence="13">ATCC 51133 / DSM 6946 / 5175</strain>
    </source>
</reference>
<evidence type="ECO:0000313" key="13">
    <source>
        <dbReference type="Proteomes" id="UP000002222"/>
    </source>
</evidence>
<evidence type="ECO:0000259" key="10">
    <source>
        <dbReference type="Pfam" id="PF00675"/>
    </source>
</evidence>
<gene>
    <name evidence="12" type="ordered locus">Sdel_1223</name>
</gene>
<reference evidence="13" key="1">
    <citation type="submission" date="2009-11" db="EMBL/GenBank/DDBJ databases">
        <title>The complete genome of Sulfurospirillum deleyianum DSM 6946.</title>
        <authorList>
            <consortium name="US DOE Joint Genome Institute (JGI-PGF)"/>
            <person name="Lucas S."/>
            <person name="Copeland A."/>
            <person name="Lapidus A."/>
            <person name="Glavina del Rio T."/>
            <person name="Dalin E."/>
            <person name="Tice H."/>
            <person name="Bruce D."/>
            <person name="Goodwin L."/>
            <person name="Pitluck S."/>
            <person name="Kyrpides N."/>
            <person name="Mavromatis K."/>
            <person name="Ivanova N."/>
            <person name="Ovchinnikova G."/>
            <person name="Munk A.C."/>
            <person name="Lu M."/>
            <person name="Brettin T."/>
            <person name="Detter J.C."/>
            <person name="Han C."/>
            <person name="Tapia R."/>
            <person name="Larimer F."/>
            <person name="Land M."/>
            <person name="Hauser L."/>
            <person name="Markowitz V."/>
            <person name="Cheng J.F."/>
            <person name="Hugenholtz P."/>
            <person name="Woyke T."/>
            <person name="Wu D."/>
            <person name="Aumann P."/>
            <person name="Schneider S."/>
            <person name="Lang E."/>
            <person name="Spring S."/>
            <person name="Klenk H.P."/>
            <person name="Eisen J.A."/>
        </authorList>
    </citation>
    <scope>NUCLEOTIDE SEQUENCE [LARGE SCALE GENOMIC DNA]</scope>
    <source>
        <strain evidence="13">ATCC 51133 / DSM 6946 / 5175</strain>
    </source>
</reference>
<dbReference type="PROSITE" id="PS00143">
    <property type="entry name" value="INSULINASE"/>
    <property type="match status" value="1"/>
</dbReference>
<keyword evidence="4" id="KW-0479">Metal-binding</keyword>
<organism evidence="12 13">
    <name type="scientific">Sulfurospirillum deleyianum (strain ATCC 51133 / DSM 6946 / 5175)</name>
    <dbReference type="NCBI Taxonomy" id="525898"/>
    <lineage>
        <taxon>Bacteria</taxon>
        <taxon>Pseudomonadati</taxon>
        <taxon>Campylobacterota</taxon>
        <taxon>Epsilonproteobacteria</taxon>
        <taxon>Campylobacterales</taxon>
        <taxon>Sulfurospirillaceae</taxon>
        <taxon>Sulfurospirillum</taxon>
    </lineage>
</organism>
<evidence type="ECO:0000256" key="2">
    <source>
        <dbReference type="ARBA" id="ARBA00007261"/>
    </source>
</evidence>
<accession>D1B2C6</accession>
<dbReference type="InterPro" id="IPR050626">
    <property type="entry name" value="Peptidase_M16"/>
</dbReference>
<dbReference type="Gene3D" id="3.30.830.10">
    <property type="entry name" value="Metalloenzyme, LuxS/M16 peptidase-like"/>
    <property type="match status" value="4"/>
</dbReference>
<keyword evidence="13" id="KW-1185">Reference proteome</keyword>
<feature type="domain" description="Peptidase M16 N-terminal" evidence="10">
    <location>
        <begin position="59"/>
        <end position="209"/>
    </location>
</feature>
<dbReference type="KEGG" id="sdl:Sdel_1223"/>
<feature type="domain" description="Peptidase M16 C-terminal" evidence="11">
    <location>
        <begin position="696"/>
        <end position="875"/>
    </location>
</feature>
<dbReference type="PANTHER" id="PTHR43690:SF17">
    <property type="entry name" value="PROTEIN YHJJ"/>
    <property type="match status" value="1"/>
</dbReference>
<evidence type="ECO:0000256" key="8">
    <source>
        <dbReference type="RuleBase" id="RU004447"/>
    </source>
</evidence>
<dbReference type="EMBL" id="CP001816">
    <property type="protein sequence ID" value="ACZ12246.1"/>
    <property type="molecule type" value="Genomic_DNA"/>
</dbReference>
<evidence type="ECO:0000256" key="5">
    <source>
        <dbReference type="ARBA" id="ARBA00022801"/>
    </source>
</evidence>
<dbReference type="InterPro" id="IPR011249">
    <property type="entry name" value="Metalloenz_LuxS/M16"/>
</dbReference>
<protein>
    <submittedName>
        <fullName evidence="12">Peptidase M16 domain protein</fullName>
    </submittedName>
</protein>
<dbReference type="GO" id="GO:0046872">
    <property type="term" value="F:metal ion binding"/>
    <property type="evidence" value="ECO:0007669"/>
    <property type="project" value="UniProtKB-KW"/>
</dbReference>
<keyword evidence="6" id="KW-0862">Zinc</keyword>
<dbReference type="AlphaFoldDB" id="D1B2C6"/>
<keyword evidence="9" id="KW-0732">Signal</keyword>
<dbReference type="eggNOG" id="COG0612">
    <property type="taxonomic scope" value="Bacteria"/>
</dbReference>
<evidence type="ECO:0000256" key="3">
    <source>
        <dbReference type="ARBA" id="ARBA00022670"/>
    </source>
</evidence>
<feature type="chain" id="PRO_5003021242" evidence="9">
    <location>
        <begin position="23"/>
        <end position="950"/>
    </location>
</feature>
<name>D1B2C6_SULD5</name>
<keyword evidence="3" id="KW-0645">Protease</keyword>
<dbReference type="Pfam" id="PF05193">
    <property type="entry name" value="Peptidase_M16_C"/>
    <property type="match status" value="2"/>
</dbReference>
<dbReference type="RefSeq" id="WP_012857003.1">
    <property type="nucleotide sequence ID" value="NC_013512.1"/>
</dbReference>
<dbReference type="InterPro" id="IPR007863">
    <property type="entry name" value="Peptidase_M16_C"/>
</dbReference>
<keyword evidence="7" id="KW-0482">Metalloprotease</keyword>
<dbReference type="GO" id="GO:0004222">
    <property type="term" value="F:metalloendopeptidase activity"/>
    <property type="evidence" value="ECO:0007669"/>
    <property type="project" value="InterPro"/>
</dbReference>
<dbReference type="GO" id="GO:0006508">
    <property type="term" value="P:proteolysis"/>
    <property type="evidence" value="ECO:0007669"/>
    <property type="project" value="UniProtKB-KW"/>
</dbReference>
<dbReference type="PANTHER" id="PTHR43690">
    <property type="entry name" value="NARDILYSIN"/>
    <property type="match status" value="1"/>
</dbReference>
<evidence type="ECO:0000259" key="11">
    <source>
        <dbReference type="Pfam" id="PF05193"/>
    </source>
</evidence>
<evidence type="ECO:0000256" key="1">
    <source>
        <dbReference type="ARBA" id="ARBA00001947"/>
    </source>
</evidence>
<comment type="similarity">
    <text evidence="2 8">Belongs to the peptidase M16 family.</text>
</comment>
<keyword evidence="5" id="KW-0378">Hydrolase</keyword>
<evidence type="ECO:0000256" key="4">
    <source>
        <dbReference type="ARBA" id="ARBA00022723"/>
    </source>
</evidence>
<evidence type="ECO:0000256" key="7">
    <source>
        <dbReference type="ARBA" id="ARBA00023049"/>
    </source>
</evidence>
<proteinExistence type="inferred from homology"/>
<dbReference type="Proteomes" id="UP000002222">
    <property type="component" value="Chromosome"/>
</dbReference>
<dbReference type="STRING" id="525898.Sdel_1223"/>
<evidence type="ECO:0000313" key="12">
    <source>
        <dbReference type="EMBL" id="ACZ12246.1"/>
    </source>
</evidence>
<dbReference type="OrthoDB" id="9811314at2"/>
<evidence type="ECO:0000256" key="6">
    <source>
        <dbReference type="ARBA" id="ARBA00022833"/>
    </source>
</evidence>
<dbReference type="Pfam" id="PF00675">
    <property type="entry name" value="Peptidase_M16"/>
    <property type="match status" value="1"/>
</dbReference>
<comment type="cofactor">
    <cofactor evidence="1">
        <name>Zn(2+)</name>
        <dbReference type="ChEBI" id="CHEBI:29105"/>
    </cofactor>
</comment>